<keyword evidence="3 4" id="KW-0687">Ribonucleoprotein</keyword>
<evidence type="ECO:0000256" key="5">
    <source>
        <dbReference type="SAM" id="MobiDB-lite"/>
    </source>
</evidence>
<comment type="caution">
    <text evidence="6">The sequence shown here is derived from an EMBL/GenBank/DDBJ whole genome shotgun (WGS) entry which is preliminary data.</text>
</comment>
<dbReference type="PANTHER" id="PTHR11847">
    <property type="entry name" value="RIBOSOMAL PROTEIN L15"/>
    <property type="match status" value="1"/>
</dbReference>
<dbReference type="OrthoDB" id="10255148at2759"/>
<protein>
    <recommendedName>
        <fullName evidence="4">Ribosomal protein L15</fullName>
    </recommendedName>
</protein>
<feature type="region of interest" description="Disordered" evidence="5">
    <location>
        <begin position="114"/>
        <end position="133"/>
    </location>
</feature>
<dbReference type="Gene3D" id="3.40.1120.10">
    <property type="entry name" value="Ribosomal protein l15e"/>
    <property type="match status" value="2"/>
</dbReference>
<evidence type="ECO:0000313" key="6">
    <source>
        <dbReference type="EMBL" id="KAG5590108.1"/>
    </source>
</evidence>
<dbReference type="InterPro" id="IPR024794">
    <property type="entry name" value="Rbsml_eL15_core_dom_sf"/>
</dbReference>
<evidence type="ECO:0000256" key="1">
    <source>
        <dbReference type="ARBA" id="ARBA00006857"/>
    </source>
</evidence>
<reference evidence="6 7" key="1">
    <citation type="submission" date="2020-09" db="EMBL/GenBank/DDBJ databases">
        <title>De no assembly of potato wild relative species, Solanum commersonii.</title>
        <authorList>
            <person name="Cho K."/>
        </authorList>
    </citation>
    <scope>NUCLEOTIDE SEQUENCE [LARGE SCALE GENOMIC DNA]</scope>
    <source>
        <strain evidence="6">LZ3.2</strain>
        <tissue evidence="6">Leaf</tissue>
    </source>
</reference>
<dbReference type="GO" id="GO:0003735">
    <property type="term" value="F:structural constituent of ribosome"/>
    <property type="evidence" value="ECO:0007669"/>
    <property type="project" value="InterPro"/>
</dbReference>
<sequence>MNMHNAQCLKKRVICRGWEYRQIPSKVRVSRPTHPKKARHLGYKSKQGYMVYRVHVKRGGRKRSSTLTESMRIQHINTKVILVDAAHAAVRNDPRINWICNPVHKHRKLCGVTSAGKKSRGLPGKKTLSPQGKNLNMETWKRSRLCL</sequence>
<dbReference type="GO" id="GO:0022625">
    <property type="term" value="C:cytosolic large ribosomal subunit"/>
    <property type="evidence" value="ECO:0007669"/>
    <property type="project" value="TreeGrafter"/>
</dbReference>
<keyword evidence="2 4" id="KW-0689">Ribosomal protein</keyword>
<gene>
    <name evidence="6" type="ORF">H5410_040622</name>
</gene>
<evidence type="ECO:0000256" key="4">
    <source>
        <dbReference type="RuleBase" id="RU000663"/>
    </source>
</evidence>
<name>A0A9J5XRZ0_SOLCO</name>
<dbReference type="InterPro" id="IPR012678">
    <property type="entry name" value="Ribosomal_uL23/eL15/eS24_sf"/>
</dbReference>
<accession>A0A9J5XRZ0</accession>
<comment type="similarity">
    <text evidence="1 4">Belongs to the eukaryotic ribosomal protein eL15 family.</text>
</comment>
<evidence type="ECO:0000256" key="3">
    <source>
        <dbReference type="ARBA" id="ARBA00023274"/>
    </source>
</evidence>
<organism evidence="6 7">
    <name type="scientific">Solanum commersonii</name>
    <name type="common">Commerson's wild potato</name>
    <name type="synonym">Commerson's nightshade</name>
    <dbReference type="NCBI Taxonomy" id="4109"/>
    <lineage>
        <taxon>Eukaryota</taxon>
        <taxon>Viridiplantae</taxon>
        <taxon>Streptophyta</taxon>
        <taxon>Embryophyta</taxon>
        <taxon>Tracheophyta</taxon>
        <taxon>Spermatophyta</taxon>
        <taxon>Magnoliopsida</taxon>
        <taxon>eudicotyledons</taxon>
        <taxon>Gunneridae</taxon>
        <taxon>Pentapetalae</taxon>
        <taxon>asterids</taxon>
        <taxon>lamiids</taxon>
        <taxon>Solanales</taxon>
        <taxon>Solanaceae</taxon>
        <taxon>Solanoideae</taxon>
        <taxon>Solaneae</taxon>
        <taxon>Solanum</taxon>
    </lineage>
</organism>
<dbReference type="GO" id="GO:0003729">
    <property type="term" value="F:mRNA binding"/>
    <property type="evidence" value="ECO:0007669"/>
    <property type="project" value="UniProtKB-ARBA"/>
</dbReference>
<dbReference type="InterPro" id="IPR000439">
    <property type="entry name" value="Ribosomal_eL15"/>
</dbReference>
<dbReference type="EMBL" id="JACXVP010000008">
    <property type="protein sequence ID" value="KAG5590108.1"/>
    <property type="molecule type" value="Genomic_DNA"/>
</dbReference>
<dbReference type="Proteomes" id="UP000824120">
    <property type="component" value="Chromosome 8"/>
</dbReference>
<evidence type="ECO:0000313" key="7">
    <source>
        <dbReference type="Proteomes" id="UP000824120"/>
    </source>
</evidence>
<dbReference type="SMART" id="SM01384">
    <property type="entry name" value="Ribosomal_L15e"/>
    <property type="match status" value="1"/>
</dbReference>
<evidence type="ECO:0000256" key="2">
    <source>
        <dbReference type="ARBA" id="ARBA00022980"/>
    </source>
</evidence>
<dbReference type="PANTHER" id="PTHR11847:SF4">
    <property type="entry name" value="LARGE RIBOSOMAL SUBUNIT PROTEIN EL15"/>
    <property type="match status" value="1"/>
</dbReference>
<dbReference type="GO" id="GO:0002181">
    <property type="term" value="P:cytoplasmic translation"/>
    <property type="evidence" value="ECO:0007669"/>
    <property type="project" value="TreeGrafter"/>
</dbReference>
<dbReference type="SUPFAM" id="SSF54189">
    <property type="entry name" value="Ribosomal proteins S24e, L23 and L15e"/>
    <property type="match status" value="1"/>
</dbReference>
<dbReference type="AlphaFoldDB" id="A0A9J5XRZ0"/>
<dbReference type="Pfam" id="PF00827">
    <property type="entry name" value="Ribosomal_L15e"/>
    <property type="match status" value="2"/>
</dbReference>
<keyword evidence="7" id="KW-1185">Reference proteome</keyword>
<proteinExistence type="inferred from homology"/>